<protein>
    <submittedName>
        <fullName evidence="5">Uncharacterized protein LOC101850669</fullName>
    </submittedName>
</protein>
<sequence>MTRPLTPLTPAMTLVVTFALLVALTSQVEAKCDFPDFLQIKDPWAGDYRNGLLVAYVKQSYILLRETVEGGNFISFRRECRQKVPDNKYLLMHKEKDQSPQYLCMEFIQRGANIVQVKTSKMDPRQSQDLCDEKEMAIDPFPLVQMGTATPTEEPCPFRGGYNFFAYYALPNNTLVCNNLLLLMRIESECEQGGGITINFRKKECVPKGLPEQAEHRAHCVTHWTQGPYTFVVLRHAEESDKWFCLRTSDPLSNIQDAYLWMEVVIDTSEEPDIKTSRNYLKLQLTNRIFSSTCADEIEICAETTHYCNMGLSR</sequence>
<evidence type="ECO:0000256" key="1">
    <source>
        <dbReference type="SAM" id="SignalP"/>
    </source>
</evidence>
<dbReference type="Proteomes" id="UP000694888">
    <property type="component" value="Unplaced"/>
</dbReference>
<dbReference type="PANTHER" id="PTHR22255">
    <property type="entry name" value="LP06548P"/>
    <property type="match status" value="1"/>
</dbReference>
<dbReference type="PANTHER" id="PTHR22255:SF9">
    <property type="entry name" value="LP06548P"/>
    <property type="match status" value="1"/>
</dbReference>
<dbReference type="Pfam" id="PF23070">
    <property type="entry name" value="DUF7043"/>
    <property type="match status" value="1"/>
</dbReference>
<feature type="domain" description="DUF7042" evidence="2">
    <location>
        <begin position="153"/>
        <end position="249"/>
    </location>
</feature>
<keyword evidence="4" id="KW-1185">Reference proteome</keyword>
<proteinExistence type="predicted"/>
<reference evidence="5" key="1">
    <citation type="submission" date="2025-08" db="UniProtKB">
        <authorList>
            <consortium name="RefSeq"/>
        </authorList>
    </citation>
    <scope>IDENTIFICATION</scope>
</reference>
<dbReference type="InterPro" id="IPR055471">
    <property type="entry name" value="DUF7043"/>
</dbReference>
<evidence type="ECO:0000259" key="2">
    <source>
        <dbReference type="Pfam" id="PF23069"/>
    </source>
</evidence>
<feature type="domain" description="DUF7043" evidence="3">
    <location>
        <begin position="29"/>
        <end position="137"/>
    </location>
</feature>
<evidence type="ECO:0000259" key="3">
    <source>
        <dbReference type="Pfam" id="PF23070"/>
    </source>
</evidence>
<keyword evidence="1" id="KW-0732">Signal</keyword>
<gene>
    <name evidence="5" type="primary">LOC101850669</name>
</gene>
<evidence type="ECO:0000313" key="4">
    <source>
        <dbReference type="Proteomes" id="UP000694888"/>
    </source>
</evidence>
<feature type="signal peptide" evidence="1">
    <location>
        <begin position="1"/>
        <end position="30"/>
    </location>
</feature>
<dbReference type="Pfam" id="PF23069">
    <property type="entry name" value="DUF7042"/>
    <property type="match status" value="1"/>
</dbReference>
<feature type="chain" id="PRO_5045900079" evidence="1">
    <location>
        <begin position="31"/>
        <end position="314"/>
    </location>
</feature>
<evidence type="ECO:0000313" key="5">
    <source>
        <dbReference type="RefSeq" id="XP_012942596.1"/>
    </source>
</evidence>
<accession>A0ABM1A805</accession>
<dbReference type="GeneID" id="101850669"/>
<organism evidence="4 5">
    <name type="scientific">Aplysia californica</name>
    <name type="common">California sea hare</name>
    <dbReference type="NCBI Taxonomy" id="6500"/>
    <lineage>
        <taxon>Eukaryota</taxon>
        <taxon>Metazoa</taxon>
        <taxon>Spiralia</taxon>
        <taxon>Lophotrochozoa</taxon>
        <taxon>Mollusca</taxon>
        <taxon>Gastropoda</taxon>
        <taxon>Heterobranchia</taxon>
        <taxon>Euthyneura</taxon>
        <taxon>Tectipleura</taxon>
        <taxon>Aplysiida</taxon>
        <taxon>Aplysioidea</taxon>
        <taxon>Aplysiidae</taxon>
        <taxon>Aplysia</taxon>
    </lineage>
</organism>
<name>A0ABM1A805_APLCA</name>
<dbReference type="InterPro" id="IPR055470">
    <property type="entry name" value="DUF7042"/>
</dbReference>
<dbReference type="RefSeq" id="XP_012942596.1">
    <property type="nucleotide sequence ID" value="XM_013087142.2"/>
</dbReference>